<dbReference type="AlphaFoldDB" id="A0A6C0AKL1"/>
<name>A0A6C0AKL1_9ZZZZ</name>
<sequence>MPQCAAVRNRASFDQCPSDALKGVNLCGRHARAKDPILWATRNQSKILRFTRVQAVYRGWCVRKVLALAGPGVLRRKECVNDEDLVTTESKDRQHPFDYFGLEEAGKIWWFDFGSLWEWTIRSVAPTNPYTQVAIDHSVLARLRRLHLHRRRNRLSVPSPSRDLRENITRRWTVLAHIFRSYGFEDAHPQQFANLTHVNMRTMFRIFMDELEAVPKPNRRVLTVCTKAWLADNPSTTGYMINSLNLLTIALTDSRSYDIVFLLLSALYRC</sequence>
<dbReference type="CDD" id="cd23767">
    <property type="entry name" value="IQCD"/>
    <property type="match status" value="1"/>
</dbReference>
<organism evidence="1">
    <name type="scientific">viral metagenome</name>
    <dbReference type="NCBI Taxonomy" id="1070528"/>
    <lineage>
        <taxon>unclassified sequences</taxon>
        <taxon>metagenomes</taxon>
        <taxon>organismal metagenomes</taxon>
    </lineage>
</organism>
<protein>
    <submittedName>
        <fullName evidence="1">Uncharacterized protein</fullName>
    </submittedName>
</protein>
<accession>A0A6C0AKL1</accession>
<evidence type="ECO:0000313" key="1">
    <source>
        <dbReference type="EMBL" id="QHS79871.1"/>
    </source>
</evidence>
<reference evidence="1" key="1">
    <citation type="journal article" date="2020" name="Nature">
        <title>Giant virus diversity and host interactions through global metagenomics.</title>
        <authorList>
            <person name="Schulz F."/>
            <person name="Roux S."/>
            <person name="Paez-Espino D."/>
            <person name="Jungbluth S."/>
            <person name="Walsh D.A."/>
            <person name="Denef V.J."/>
            <person name="McMahon K.D."/>
            <person name="Konstantinidis K.T."/>
            <person name="Eloe-Fadrosh E.A."/>
            <person name="Kyrpides N.C."/>
            <person name="Woyke T."/>
        </authorList>
    </citation>
    <scope>NUCLEOTIDE SEQUENCE</scope>
    <source>
        <strain evidence="1">GVMAG-S-1035375-24</strain>
    </source>
</reference>
<dbReference type="EMBL" id="MN740664">
    <property type="protein sequence ID" value="QHS79871.1"/>
    <property type="molecule type" value="Genomic_DNA"/>
</dbReference>
<proteinExistence type="predicted"/>